<accession>A0A5A7UGQ4</accession>
<organism evidence="1 2">
    <name type="scientific">Cucumis melo var. makuwa</name>
    <name type="common">Oriental melon</name>
    <dbReference type="NCBI Taxonomy" id="1194695"/>
    <lineage>
        <taxon>Eukaryota</taxon>
        <taxon>Viridiplantae</taxon>
        <taxon>Streptophyta</taxon>
        <taxon>Embryophyta</taxon>
        <taxon>Tracheophyta</taxon>
        <taxon>Spermatophyta</taxon>
        <taxon>Magnoliopsida</taxon>
        <taxon>eudicotyledons</taxon>
        <taxon>Gunneridae</taxon>
        <taxon>Pentapetalae</taxon>
        <taxon>rosids</taxon>
        <taxon>fabids</taxon>
        <taxon>Cucurbitales</taxon>
        <taxon>Cucurbitaceae</taxon>
        <taxon>Benincaseae</taxon>
        <taxon>Cucumis</taxon>
    </lineage>
</organism>
<sequence>MKLAKYTMSFIMDEEKCKLFKVDLRTVIRMPVTTSMVWLDFSKLVEAAMRVESALAEEKKSSK</sequence>
<gene>
    <name evidence="1" type="ORF">E6C27_scaffold24G001980</name>
</gene>
<comment type="caution">
    <text evidence="1">The sequence shown here is derived from an EMBL/GenBank/DDBJ whole genome shotgun (WGS) entry which is preliminary data.</text>
</comment>
<dbReference type="OrthoDB" id="1936908at2759"/>
<dbReference type="AlphaFoldDB" id="A0A5A7UGQ4"/>
<name>A0A5A7UGQ4_CUCMM</name>
<dbReference type="Proteomes" id="UP000321393">
    <property type="component" value="Unassembled WGS sequence"/>
</dbReference>
<reference evidence="1 2" key="1">
    <citation type="submission" date="2019-08" db="EMBL/GenBank/DDBJ databases">
        <title>Draft genome sequences of two oriental melons (Cucumis melo L. var makuwa).</title>
        <authorList>
            <person name="Kwon S.-Y."/>
        </authorList>
    </citation>
    <scope>NUCLEOTIDE SEQUENCE [LARGE SCALE GENOMIC DNA]</scope>
    <source>
        <strain evidence="2">cv. SW 3</strain>
        <tissue evidence="1">Leaf</tissue>
    </source>
</reference>
<evidence type="ECO:0000313" key="2">
    <source>
        <dbReference type="Proteomes" id="UP000321393"/>
    </source>
</evidence>
<dbReference type="EMBL" id="SSTE01008830">
    <property type="protein sequence ID" value="KAA0054440.1"/>
    <property type="molecule type" value="Genomic_DNA"/>
</dbReference>
<protein>
    <submittedName>
        <fullName evidence="1">Zf-CCHC domain-containing protein</fullName>
    </submittedName>
</protein>
<proteinExistence type="predicted"/>
<evidence type="ECO:0000313" key="1">
    <source>
        <dbReference type="EMBL" id="KAA0054440.1"/>
    </source>
</evidence>